<dbReference type="EMBL" id="BBNU01000004">
    <property type="protein sequence ID" value="GAL78876.1"/>
    <property type="molecule type" value="Genomic_DNA"/>
</dbReference>
<evidence type="ECO:0000313" key="2">
    <source>
        <dbReference type="EMBL" id="GAL78876.1"/>
    </source>
</evidence>
<protein>
    <submittedName>
        <fullName evidence="2">Hypothetical Nudix-like regulator</fullName>
    </submittedName>
</protein>
<dbReference type="Gene3D" id="3.90.79.10">
    <property type="entry name" value="Nucleoside Triphosphate Pyrophosphohydrolase"/>
    <property type="match status" value="1"/>
</dbReference>
<proteinExistence type="predicted"/>
<dbReference type="SUPFAM" id="SSF55811">
    <property type="entry name" value="Nudix"/>
    <property type="match status" value="1"/>
</dbReference>
<dbReference type="Pfam" id="PF21906">
    <property type="entry name" value="WHD_NrtR"/>
    <property type="match status" value="1"/>
</dbReference>
<feature type="domain" description="NrtR DNA-binding winged helix" evidence="1">
    <location>
        <begin position="78"/>
        <end position="134"/>
    </location>
</feature>
<dbReference type="InterPro" id="IPR036388">
    <property type="entry name" value="WH-like_DNA-bd_sf"/>
</dbReference>
<dbReference type="InterPro" id="IPR036390">
    <property type="entry name" value="WH_DNA-bd_sf"/>
</dbReference>
<reference evidence="2 3" key="1">
    <citation type="journal article" date="2014" name="Genome Announc.">
        <title>Draft Genome Sequences of Marine Flavobacterium Algibacter lectus Strains SS8 and NR4.</title>
        <authorList>
            <person name="Takatani N."/>
            <person name="Nakanishi M."/>
            <person name="Meirelles P."/>
            <person name="Mino S."/>
            <person name="Suda W."/>
            <person name="Oshima K."/>
            <person name="Hattori M."/>
            <person name="Ohkuma M."/>
            <person name="Hosokawa M."/>
            <person name="Miyashita K."/>
            <person name="Thompson F.L."/>
            <person name="Niwa A."/>
            <person name="Sawabe T."/>
            <person name="Sawabe T."/>
        </authorList>
    </citation>
    <scope>NUCLEOTIDE SEQUENCE [LARGE SCALE GENOMIC DNA]</scope>
    <source>
        <strain evidence="3">JCM19274</strain>
    </source>
</reference>
<dbReference type="AlphaFoldDB" id="A0A090WPE3"/>
<dbReference type="Gene3D" id="1.10.10.10">
    <property type="entry name" value="Winged helix-like DNA-binding domain superfamily/Winged helix DNA-binding domain"/>
    <property type="match status" value="1"/>
</dbReference>
<dbReference type="InterPro" id="IPR054105">
    <property type="entry name" value="WHD_NrtR"/>
</dbReference>
<sequence length="138" mass="16521">MEQIKTFGKVDRCSFDRIISSTYSAMILKSRYTEDKISKYNAQWFPITEVPDLIFDHNDMVDIAIKRMRRRVRNFPIAFNLLPPKFTLPQLQVLYEGILDEELDKRNFRRKVAQMKYLVRLDEKDMSESRRGSFFISL</sequence>
<dbReference type="STRING" id="221126.SAMN04489722_103464"/>
<evidence type="ECO:0000259" key="1">
    <source>
        <dbReference type="Pfam" id="PF21906"/>
    </source>
</evidence>
<accession>A0A090WPE3</accession>
<gene>
    <name evidence="2" type="ORF">JCM19274_3434</name>
</gene>
<evidence type="ECO:0000313" key="3">
    <source>
        <dbReference type="Proteomes" id="UP000029643"/>
    </source>
</evidence>
<comment type="caution">
    <text evidence="2">The sequence shown here is derived from an EMBL/GenBank/DDBJ whole genome shotgun (WGS) entry which is preliminary data.</text>
</comment>
<dbReference type="InterPro" id="IPR015797">
    <property type="entry name" value="NUDIX_hydrolase-like_dom_sf"/>
</dbReference>
<dbReference type="Proteomes" id="UP000029643">
    <property type="component" value="Unassembled WGS sequence"/>
</dbReference>
<name>A0A090WPE3_9FLAO</name>
<dbReference type="SUPFAM" id="SSF46785">
    <property type="entry name" value="Winged helix' DNA-binding domain"/>
    <property type="match status" value="1"/>
</dbReference>
<organism evidence="2 3">
    <name type="scientific">Algibacter lectus</name>
    <dbReference type="NCBI Taxonomy" id="221126"/>
    <lineage>
        <taxon>Bacteria</taxon>
        <taxon>Pseudomonadati</taxon>
        <taxon>Bacteroidota</taxon>
        <taxon>Flavobacteriia</taxon>
        <taxon>Flavobacteriales</taxon>
        <taxon>Flavobacteriaceae</taxon>
        <taxon>Algibacter</taxon>
    </lineage>
</organism>